<dbReference type="Proteomes" id="UP000602004">
    <property type="component" value="Unassembled WGS sequence"/>
</dbReference>
<protein>
    <submittedName>
        <fullName evidence="1">Uncharacterized protein</fullName>
    </submittedName>
</protein>
<keyword evidence="2" id="KW-1185">Reference proteome</keyword>
<gene>
    <name evidence="1" type="ORF">GCM10011400_34530</name>
</gene>
<accession>A0ABQ1MTF9</accession>
<organism evidence="1 2">
    <name type="scientific">Paraburkholderia caffeinilytica</name>
    <dbReference type="NCBI Taxonomy" id="1761016"/>
    <lineage>
        <taxon>Bacteria</taxon>
        <taxon>Pseudomonadati</taxon>
        <taxon>Pseudomonadota</taxon>
        <taxon>Betaproteobacteria</taxon>
        <taxon>Burkholderiales</taxon>
        <taxon>Burkholderiaceae</taxon>
        <taxon>Paraburkholderia</taxon>
    </lineage>
</organism>
<proteinExistence type="predicted"/>
<dbReference type="EMBL" id="BMHL01000005">
    <property type="protein sequence ID" value="GGC44557.1"/>
    <property type="molecule type" value="Genomic_DNA"/>
</dbReference>
<reference evidence="2" key="1">
    <citation type="journal article" date="2019" name="Int. J. Syst. Evol. Microbiol.">
        <title>The Global Catalogue of Microorganisms (GCM) 10K type strain sequencing project: providing services to taxonomists for standard genome sequencing and annotation.</title>
        <authorList>
            <consortium name="The Broad Institute Genomics Platform"/>
            <consortium name="The Broad Institute Genome Sequencing Center for Infectious Disease"/>
            <person name="Wu L."/>
            <person name="Ma J."/>
        </authorList>
    </citation>
    <scope>NUCLEOTIDE SEQUENCE [LARGE SCALE GENOMIC DNA]</scope>
    <source>
        <strain evidence="2">CGMCC 1.15103</strain>
    </source>
</reference>
<sequence length="61" mass="7169">MSGQHQRGRKTDSETDQHAWSIAENLWKIVCEHEIKGEGPFVSRILLALRAPFVEWENHWL</sequence>
<evidence type="ECO:0000313" key="1">
    <source>
        <dbReference type="EMBL" id="GGC44557.1"/>
    </source>
</evidence>
<comment type="caution">
    <text evidence="1">The sequence shown here is derived from an EMBL/GenBank/DDBJ whole genome shotgun (WGS) entry which is preliminary data.</text>
</comment>
<name>A0ABQ1MTF9_9BURK</name>
<evidence type="ECO:0000313" key="2">
    <source>
        <dbReference type="Proteomes" id="UP000602004"/>
    </source>
</evidence>